<dbReference type="CDD" id="cd06587">
    <property type="entry name" value="VOC"/>
    <property type="match status" value="1"/>
</dbReference>
<sequence length="129" mass="14911">MFKIKGIDHLNMNIRNYEETKKFYSKYFGFKVLEEDISKMSGNTFMVIGIPGIISLCMYESEEFNFENQAISHFGLNVENFEEALDLLKKDNIPLLYNSPIKWESSESIYISDPSGHEIELTKNFAGGF</sequence>
<gene>
    <name evidence="2" type="ORF">A9Q84_17410</name>
</gene>
<dbReference type="PANTHER" id="PTHR36113:SF1">
    <property type="entry name" value="GLYOXALASE_BLEOMYCIN RESISTANCE PROTEIN_DIOXYGENASE"/>
    <property type="match status" value="1"/>
</dbReference>
<dbReference type="SUPFAM" id="SSF54593">
    <property type="entry name" value="Glyoxalase/Bleomycin resistance protein/Dihydroxybiphenyl dioxygenase"/>
    <property type="match status" value="1"/>
</dbReference>
<evidence type="ECO:0000259" key="1">
    <source>
        <dbReference type="PROSITE" id="PS51819"/>
    </source>
</evidence>
<name>A0A1Y5F973_9BACT</name>
<organism evidence="2 3">
    <name type="scientific">Halobacteriovorax marinus</name>
    <dbReference type="NCBI Taxonomy" id="97084"/>
    <lineage>
        <taxon>Bacteria</taxon>
        <taxon>Pseudomonadati</taxon>
        <taxon>Bdellovibrionota</taxon>
        <taxon>Bacteriovoracia</taxon>
        <taxon>Bacteriovoracales</taxon>
        <taxon>Halobacteriovoraceae</taxon>
        <taxon>Halobacteriovorax</taxon>
    </lineage>
</organism>
<comment type="caution">
    <text evidence="2">The sequence shown here is derived from an EMBL/GenBank/DDBJ whole genome shotgun (WGS) entry which is preliminary data.</text>
</comment>
<dbReference type="PANTHER" id="PTHR36113">
    <property type="entry name" value="LYASE, PUTATIVE-RELATED-RELATED"/>
    <property type="match status" value="1"/>
</dbReference>
<evidence type="ECO:0000313" key="3">
    <source>
        <dbReference type="Proteomes" id="UP000196531"/>
    </source>
</evidence>
<accession>A0A1Y5F973</accession>
<dbReference type="InterPro" id="IPR004360">
    <property type="entry name" value="Glyas_Fos-R_dOase_dom"/>
</dbReference>
<feature type="domain" description="VOC" evidence="1">
    <location>
        <begin position="6"/>
        <end position="124"/>
    </location>
</feature>
<dbReference type="InterPro" id="IPR037523">
    <property type="entry name" value="VOC_core"/>
</dbReference>
<dbReference type="Pfam" id="PF00903">
    <property type="entry name" value="Glyoxalase"/>
    <property type="match status" value="1"/>
</dbReference>
<evidence type="ECO:0000313" key="2">
    <source>
        <dbReference type="EMBL" id="OUR94885.1"/>
    </source>
</evidence>
<dbReference type="AlphaFoldDB" id="A0A1Y5F973"/>
<dbReference type="PROSITE" id="PS51819">
    <property type="entry name" value="VOC"/>
    <property type="match status" value="1"/>
</dbReference>
<dbReference type="InterPro" id="IPR051332">
    <property type="entry name" value="Fosfomycin_Res_Enzymes"/>
</dbReference>
<proteinExistence type="predicted"/>
<reference evidence="3" key="1">
    <citation type="journal article" date="2017" name="Proc. Natl. Acad. Sci. U.S.A.">
        <title>Simulation of Deepwater Horizon oil plume reveals substrate specialization within a complex community of hydrocarbon-degraders.</title>
        <authorList>
            <person name="Hu P."/>
            <person name="Dubinsky E.A."/>
            <person name="Probst A.J."/>
            <person name="Wang J."/>
            <person name="Sieber C.M.K."/>
            <person name="Tom L.M."/>
            <person name="Gardinali P."/>
            <person name="Banfield J.F."/>
            <person name="Atlas R.M."/>
            <person name="Andersen G.L."/>
        </authorList>
    </citation>
    <scope>NUCLEOTIDE SEQUENCE [LARGE SCALE GENOMIC DNA]</scope>
</reference>
<dbReference type="Gene3D" id="3.10.180.10">
    <property type="entry name" value="2,3-Dihydroxybiphenyl 1,2-Dioxygenase, domain 1"/>
    <property type="match status" value="1"/>
</dbReference>
<dbReference type="Proteomes" id="UP000196531">
    <property type="component" value="Unassembled WGS sequence"/>
</dbReference>
<dbReference type="EMBL" id="MAAO01000010">
    <property type="protein sequence ID" value="OUR94885.1"/>
    <property type="molecule type" value="Genomic_DNA"/>
</dbReference>
<dbReference type="InterPro" id="IPR029068">
    <property type="entry name" value="Glyas_Bleomycin-R_OHBP_Dase"/>
</dbReference>
<protein>
    <recommendedName>
        <fullName evidence="1">VOC domain-containing protein</fullName>
    </recommendedName>
</protein>